<dbReference type="KEGG" id="vda:VDAG_07193"/>
<name>G2XB55_VERDV</name>
<proteinExistence type="predicted"/>
<dbReference type="AlphaFoldDB" id="G2XB55"/>
<dbReference type="RefSeq" id="XP_009654393.1">
    <property type="nucleotide sequence ID" value="XM_009656098.1"/>
</dbReference>
<evidence type="ECO:0000313" key="2">
    <source>
        <dbReference type="Proteomes" id="UP000001611"/>
    </source>
</evidence>
<evidence type="ECO:0000313" key="1">
    <source>
        <dbReference type="EMBL" id="EGY16029.1"/>
    </source>
</evidence>
<dbReference type="GeneID" id="20708656"/>
<sequence>MTPTGTTPDGSRITTLSTHQKFIRSVPIKDDTLSPVRENDVESRPGVSLAMSNVSIMQKARRIASNEPPDGWGALRCLLAQWLAPVLRQLQSFASSSPSPAPVLRQSEAIRSPPHHNHEQCVKMRLGRIMDSLKGARGMVQCSDEGRILGLNCLDKSPSSVRSVVILVEHPLLMWAVDRMPSDGSQELS</sequence>
<dbReference type="EMBL" id="DS572710">
    <property type="protein sequence ID" value="EGY16029.1"/>
    <property type="molecule type" value="Genomic_DNA"/>
</dbReference>
<dbReference type="HOGENOM" id="CLU_1435462_0_0_1"/>
<accession>G2XB55</accession>
<dbReference type="Proteomes" id="UP000001611">
    <property type="component" value="Unassembled WGS sequence"/>
</dbReference>
<dbReference type="InParanoid" id="G2XB55"/>
<keyword evidence="2" id="KW-1185">Reference proteome</keyword>
<gene>
    <name evidence="1" type="ORF">VDAG_07193</name>
</gene>
<reference evidence="2" key="2">
    <citation type="journal article" date="2011" name="PLoS Pathog.">
        <title>Comparative genomics yields insights into niche adaptation of plant vascular wilt pathogens.</title>
        <authorList>
            <person name="Klosterman S.J."/>
            <person name="Subbarao K.V."/>
            <person name="Kang S."/>
            <person name="Veronese P."/>
            <person name="Gold S.E."/>
            <person name="Thomma B.P.H.J."/>
            <person name="Chen Z."/>
            <person name="Henrissat B."/>
            <person name="Lee Y.-H."/>
            <person name="Park J."/>
            <person name="Garcia-Pedrajas M.D."/>
            <person name="Barbara D.J."/>
            <person name="Anchieta A."/>
            <person name="de Jonge R."/>
            <person name="Santhanam P."/>
            <person name="Maruthachalam K."/>
            <person name="Atallah Z."/>
            <person name="Amyotte S.G."/>
            <person name="Paz Z."/>
            <person name="Inderbitzin P."/>
            <person name="Hayes R.J."/>
            <person name="Heiman D.I."/>
            <person name="Young S."/>
            <person name="Zeng Q."/>
            <person name="Engels R."/>
            <person name="Galagan J."/>
            <person name="Cuomo C.A."/>
            <person name="Dobinson K.F."/>
            <person name="Ma L.-J."/>
        </authorList>
    </citation>
    <scope>NUCLEOTIDE SEQUENCE [LARGE SCALE GENOMIC DNA]</scope>
    <source>
        <strain evidence="2">VdLs.17 / ATCC MYA-4575 / FGSC 10137</strain>
    </source>
</reference>
<organism evidence="1 2">
    <name type="scientific">Verticillium dahliae (strain VdLs.17 / ATCC MYA-4575 / FGSC 10137)</name>
    <name type="common">Verticillium wilt</name>
    <dbReference type="NCBI Taxonomy" id="498257"/>
    <lineage>
        <taxon>Eukaryota</taxon>
        <taxon>Fungi</taxon>
        <taxon>Dikarya</taxon>
        <taxon>Ascomycota</taxon>
        <taxon>Pezizomycotina</taxon>
        <taxon>Sordariomycetes</taxon>
        <taxon>Hypocreomycetidae</taxon>
        <taxon>Glomerellales</taxon>
        <taxon>Plectosphaerellaceae</taxon>
        <taxon>Verticillium</taxon>
    </lineage>
</organism>
<protein>
    <submittedName>
        <fullName evidence="1">Uncharacterized protein</fullName>
    </submittedName>
</protein>
<reference evidence="1 2" key="1">
    <citation type="submission" date="2008-03" db="EMBL/GenBank/DDBJ databases">
        <title>The Genome Sequence of Verticillium dahliae VdLs.17.</title>
        <authorList>
            <consortium name="The Broad Institute Genome Sequencing Platform"/>
            <person name="Ma L.-J.J."/>
            <person name="Klosterman S.J."/>
            <person name="Subbarao K."/>
            <person name="Dobinson K."/>
            <person name="Veronese P."/>
            <person name="Kang S."/>
            <person name="Gold S.E."/>
            <person name="Young S."/>
            <person name="Jaffe D."/>
            <person name="Gnerre S."/>
            <person name="Berlin A."/>
            <person name="Heiman D."/>
            <person name="Hepburn T."/>
            <person name="Sykes S."/>
            <person name="Alvarado L."/>
            <person name="Kodira C.D."/>
            <person name="Lander E."/>
            <person name="Galagan J."/>
            <person name="Nusbaum C."/>
            <person name="Birren B."/>
        </authorList>
    </citation>
    <scope>NUCLEOTIDE SEQUENCE [LARGE SCALE GENOMIC DNA]</scope>
    <source>
        <strain evidence="2">VdLs.17 / ATCC MYA-4575 / FGSC 10137</strain>
    </source>
</reference>